<comment type="similarity">
    <text evidence="1">Belongs to the membrane fusion protein (MFP) (TC 8.A.1) family.</text>
</comment>
<dbReference type="GO" id="GO:0015562">
    <property type="term" value="F:efflux transmembrane transporter activity"/>
    <property type="evidence" value="ECO:0007669"/>
    <property type="project" value="TreeGrafter"/>
</dbReference>
<dbReference type="Pfam" id="PF25954">
    <property type="entry name" value="Beta-barrel_RND_2"/>
    <property type="match status" value="1"/>
</dbReference>
<dbReference type="Pfam" id="PF25917">
    <property type="entry name" value="BSH_RND"/>
    <property type="match status" value="1"/>
</dbReference>
<dbReference type="InterPro" id="IPR058792">
    <property type="entry name" value="Beta-barrel_RND_2"/>
</dbReference>
<dbReference type="GO" id="GO:1990281">
    <property type="term" value="C:efflux pump complex"/>
    <property type="evidence" value="ECO:0007669"/>
    <property type="project" value="TreeGrafter"/>
</dbReference>
<feature type="domain" description="Multidrug resistance protein MdtA-like barrel-sandwich hybrid" evidence="3">
    <location>
        <begin position="62"/>
        <end position="213"/>
    </location>
</feature>
<dbReference type="Proteomes" id="UP000318437">
    <property type="component" value="Unassembled WGS sequence"/>
</dbReference>
<dbReference type="EMBL" id="SJPS01000003">
    <property type="protein sequence ID" value="TWU27837.1"/>
    <property type="molecule type" value="Genomic_DNA"/>
</dbReference>
<reference evidence="5 6" key="1">
    <citation type="submission" date="2019-02" db="EMBL/GenBank/DDBJ databases">
        <title>Deep-cultivation of Planctomycetes and their phenomic and genomic characterization uncovers novel biology.</title>
        <authorList>
            <person name="Wiegand S."/>
            <person name="Jogler M."/>
            <person name="Boedeker C."/>
            <person name="Pinto D."/>
            <person name="Vollmers J."/>
            <person name="Rivas-Marin E."/>
            <person name="Kohn T."/>
            <person name="Peeters S.H."/>
            <person name="Heuer A."/>
            <person name="Rast P."/>
            <person name="Oberbeckmann S."/>
            <person name="Bunk B."/>
            <person name="Jeske O."/>
            <person name="Meyerdierks A."/>
            <person name="Storesund J.E."/>
            <person name="Kallscheuer N."/>
            <person name="Luecker S."/>
            <person name="Lage O.M."/>
            <person name="Pohl T."/>
            <person name="Merkel B.J."/>
            <person name="Hornburger P."/>
            <person name="Mueller R.-W."/>
            <person name="Bruemmer F."/>
            <person name="Labrenz M."/>
            <person name="Spormann A.M."/>
            <person name="Op Den Camp H."/>
            <person name="Overmann J."/>
            <person name="Amann R."/>
            <person name="Jetten M.S.M."/>
            <person name="Mascher T."/>
            <person name="Medema M.H."/>
            <person name="Devos D.P."/>
            <person name="Kaster A.-K."/>
            <person name="Ovreas L."/>
            <person name="Rohde M."/>
            <person name="Galperin M.Y."/>
            <person name="Jogler C."/>
        </authorList>
    </citation>
    <scope>NUCLEOTIDE SEQUENCE [LARGE SCALE GENOMIC DNA]</scope>
    <source>
        <strain evidence="5 6">Pla144</strain>
    </source>
</reference>
<dbReference type="Gene3D" id="2.40.30.170">
    <property type="match status" value="1"/>
</dbReference>
<dbReference type="PANTHER" id="PTHR30469:SF33">
    <property type="entry name" value="SLR1207 PROTEIN"/>
    <property type="match status" value="1"/>
</dbReference>
<keyword evidence="6" id="KW-1185">Reference proteome</keyword>
<evidence type="ECO:0000259" key="4">
    <source>
        <dbReference type="Pfam" id="PF25954"/>
    </source>
</evidence>
<dbReference type="InterPro" id="IPR006143">
    <property type="entry name" value="RND_pump_MFP"/>
</dbReference>
<dbReference type="InterPro" id="IPR058625">
    <property type="entry name" value="MdtA-like_BSH"/>
</dbReference>
<dbReference type="PANTHER" id="PTHR30469">
    <property type="entry name" value="MULTIDRUG RESISTANCE PROTEIN MDTA"/>
    <property type="match status" value="1"/>
</dbReference>
<comment type="caution">
    <text evidence="5">The sequence shown here is derived from an EMBL/GenBank/DDBJ whole genome shotgun (WGS) entry which is preliminary data.</text>
</comment>
<organism evidence="5 6">
    <name type="scientific">Bythopirellula polymerisocia</name>
    <dbReference type="NCBI Taxonomy" id="2528003"/>
    <lineage>
        <taxon>Bacteria</taxon>
        <taxon>Pseudomonadati</taxon>
        <taxon>Planctomycetota</taxon>
        <taxon>Planctomycetia</taxon>
        <taxon>Pirellulales</taxon>
        <taxon>Lacipirellulaceae</taxon>
        <taxon>Bythopirellula</taxon>
    </lineage>
</organism>
<dbReference type="SUPFAM" id="SSF111369">
    <property type="entry name" value="HlyD-like secretion proteins"/>
    <property type="match status" value="1"/>
</dbReference>
<dbReference type="OrthoDB" id="9809068at2"/>
<proteinExistence type="inferred from homology"/>
<dbReference type="RefSeq" id="WP_146450992.1">
    <property type="nucleotide sequence ID" value="NZ_SJPS01000003.1"/>
</dbReference>
<dbReference type="AlphaFoldDB" id="A0A5C6CWD0"/>
<evidence type="ECO:0000313" key="6">
    <source>
        <dbReference type="Proteomes" id="UP000318437"/>
    </source>
</evidence>
<evidence type="ECO:0000256" key="2">
    <source>
        <dbReference type="SAM" id="MobiDB-lite"/>
    </source>
</evidence>
<dbReference type="Gene3D" id="2.40.50.100">
    <property type="match status" value="1"/>
</dbReference>
<feature type="domain" description="CusB-like beta-barrel" evidence="4">
    <location>
        <begin position="247"/>
        <end position="308"/>
    </location>
</feature>
<name>A0A5C6CWD0_9BACT</name>
<evidence type="ECO:0000259" key="3">
    <source>
        <dbReference type="Pfam" id="PF25917"/>
    </source>
</evidence>
<gene>
    <name evidence="5" type="primary">macA_2</name>
    <name evidence="5" type="ORF">Pla144_26140</name>
</gene>
<protein>
    <submittedName>
        <fullName evidence="5">Macrolide export protein MacA</fullName>
    </submittedName>
</protein>
<feature type="compositionally biased region" description="Basic and acidic residues" evidence="2">
    <location>
        <begin position="354"/>
        <end position="363"/>
    </location>
</feature>
<accession>A0A5C6CWD0</accession>
<sequence length="419" mass="46523">MKKLLLILVVVALLGGLLTAAWWPMSRYLAERSRPQWRTAKVSRGKIVADVKSTGTVKPVLTVSIGSFVSGPITELHANFNQIVKKGDLLARIDPRLYQANVDRDRAVLASRKADVDRVSALLLQATRNEQRAIALRKGDEDFISAKEMDAFHFDRLSLAAQLKLAEAAVEQAQGGLETSLANLEYTRIVSPVDGMVIDRLIDEGQTLAAQFTTPELFKVAPEMDRKMHIFASVDEADIGLIIQAQTKGLPVEFTVDAYPDETFYGEIEQIRKNSTTVENVVTYPVVVATKNPDLKLFPGMTASLSFQVDERSDVLRIPNSALRFYPLAEHVRAEDRDLLLGDTDKESEEDAEREINNDEEKTKNKKRLRHVWVENGNFLKAVEIETGITDLKYSESLSGDLTDGQKLVIGLKTAGASD</sequence>
<evidence type="ECO:0000256" key="1">
    <source>
        <dbReference type="ARBA" id="ARBA00009477"/>
    </source>
</evidence>
<dbReference type="NCBIfam" id="TIGR01730">
    <property type="entry name" value="RND_mfp"/>
    <property type="match status" value="1"/>
</dbReference>
<feature type="region of interest" description="Disordered" evidence="2">
    <location>
        <begin position="343"/>
        <end position="364"/>
    </location>
</feature>
<evidence type="ECO:0000313" key="5">
    <source>
        <dbReference type="EMBL" id="TWU27837.1"/>
    </source>
</evidence>